<dbReference type="PANTHER" id="PTHR34980:SF2">
    <property type="entry name" value="INNER MEMBRANE PROTEIN YHAH-RELATED"/>
    <property type="match status" value="1"/>
</dbReference>
<reference evidence="2" key="1">
    <citation type="submission" date="2018-05" db="EMBL/GenBank/DDBJ databases">
        <authorList>
            <person name="Lanie J.A."/>
            <person name="Ng W.-L."/>
            <person name="Kazmierczak K.M."/>
            <person name="Andrzejewski T.M."/>
            <person name="Davidsen T.M."/>
            <person name="Wayne K.J."/>
            <person name="Tettelin H."/>
            <person name="Glass J.I."/>
            <person name="Rusch D."/>
            <person name="Podicherti R."/>
            <person name="Tsui H.-C.T."/>
            <person name="Winkler M.E."/>
        </authorList>
    </citation>
    <scope>NUCLEOTIDE SEQUENCE</scope>
</reference>
<dbReference type="PANTHER" id="PTHR34980">
    <property type="entry name" value="INNER MEMBRANE PROTEIN-RELATED-RELATED"/>
    <property type="match status" value="1"/>
</dbReference>
<dbReference type="EMBL" id="UINC01152366">
    <property type="protein sequence ID" value="SVD46514.1"/>
    <property type="molecule type" value="Genomic_DNA"/>
</dbReference>
<gene>
    <name evidence="2" type="ORF">METZ01_LOCUS399368</name>
</gene>
<organism evidence="2">
    <name type="scientific">marine metagenome</name>
    <dbReference type="NCBI Taxonomy" id="408172"/>
    <lineage>
        <taxon>unclassified sequences</taxon>
        <taxon>metagenomes</taxon>
        <taxon>ecological metagenomes</taxon>
    </lineage>
</organism>
<feature type="transmembrane region" description="Helical" evidence="1">
    <location>
        <begin position="22"/>
        <end position="39"/>
    </location>
</feature>
<name>A0A382VJ75_9ZZZZ</name>
<feature type="transmembrane region" description="Helical" evidence="1">
    <location>
        <begin position="51"/>
        <end position="70"/>
    </location>
</feature>
<evidence type="ECO:0008006" key="3">
    <source>
        <dbReference type="Google" id="ProtNLM"/>
    </source>
</evidence>
<evidence type="ECO:0000256" key="1">
    <source>
        <dbReference type="SAM" id="Phobius"/>
    </source>
</evidence>
<protein>
    <recommendedName>
        <fullName evidence="3">DUF805 domain-containing protein</fullName>
    </recommendedName>
</protein>
<evidence type="ECO:0000313" key="2">
    <source>
        <dbReference type="EMBL" id="SVD46514.1"/>
    </source>
</evidence>
<keyword evidence="1" id="KW-1133">Transmembrane helix</keyword>
<accession>A0A382VJ75</accession>
<sequence length="111" mass="13096">MIFLQPYKKYAVFSGRATRKEFWSFNLFYFTGFIVLINIEQMLGSEGGFFILWMFGHLIPQIAVGVRRLHDINKSGWMHLLMLIPLLNIYLLILFCIDSDKEDNRFGENPK</sequence>
<keyword evidence="1" id="KW-0812">Transmembrane</keyword>
<dbReference type="AlphaFoldDB" id="A0A382VJ75"/>
<feature type="transmembrane region" description="Helical" evidence="1">
    <location>
        <begin position="76"/>
        <end position="97"/>
    </location>
</feature>
<proteinExistence type="predicted"/>
<dbReference type="GO" id="GO:0005886">
    <property type="term" value="C:plasma membrane"/>
    <property type="evidence" value="ECO:0007669"/>
    <property type="project" value="TreeGrafter"/>
</dbReference>
<dbReference type="InterPro" id="IPR008523">
    <property type="entry name" value="DUF805"/>
</dbReference>
<dbReference type="Pfam" id="PF05656">
    <property type="entry name" value="DUF805"/>
    <property type="match status" value="1"/>
</dbReference>
<keyword evidence="1" id="KW-0472">Membrane</keyword>